<evidence type="ECO:0000259" key="4">
    <source>
        <dbReference type="Pfam" id="PF09084"/>
    </source>
</evidence>
<feature type="domain" description="SsuA/THI5-like" evidence="4">
    <location>
        <begin position="38"/>
        <end position="246"/>
    </location>
</feature>
<comment type="subcellular location">
    <subcellularLocation>
        <location evidence="1">Periplasm</location>
    </subcellularLocation>
</comment>
<gene>
    <name evidence="5" type="ORF">NQT62_10960</name>
</gene>
<keyword evidence="6" id="KW-1185">Reference proteome</keyword>
<dbReference type="RefSeq" id="WP_256764741.1">
    <property type="nucleotide sequence ID" value="NZ_JANIGO010000003.1"/>
</dbReference>
<dbReference type="InterPro" id="IPR015168">
    <property type="entry name" value="SsuA/THI5"/>
</dbReference>
<evidence type="ECO:0000256" key="2">
    <source>
        <dbReference type="ARBA" id="ARBA00010742"/>
    </source>
</evidence>
<dbReference type="Proteomes" id="UP001204142">
    <property type="component" value="Unassembled WGS sequence"/>
</dbReference>
<comment type="caution">
    <text evidence="5">The sequence shown here is derived from an EMBL/GenBank/DDBJ whole genome shotgun (WGS) entry which is preliminary data.</text>
</comment>
<dbReference type="PANTHER" id="PTHR30024">
    <property type="entry name" value="ALIPHATIC SULFONATES-BINDING PROTEIN-RELATED"/>
    <property type="match status" value="1"/>
</dbReference>
<dbReference type="PANTHER" id="PTHR30024:SF47">
    <property type="entry name" value="TAURINE-BINDING PERIPLASMIC PROTEIN"/>
    <property type="match status" value="1"/>
</dbReference>
<sequence length="324" mass="35862">MLKFFRLTVVGLAGWLFSVSLHAEPPVRIAVSNTVLSLPVYVADAEGFFQQNAAAVELLPCVGGVRCMAMMHDGAADLCTATELPVVFSSFKRRDFAILTSFVSTSNDLKLVVRRDSGVKLASDLKGKRIAYIKGAASQYFTDLILLYHGINPQQVVLKEMNPDQTQDLLRSGQVDAVVVLEPYASKAAQDLADEVSIVKVPRLYTETFNLIGTKAILDGRPEAMERIVKSLQNASDFISANPERAKKILSVRLKISPDLVGRIFDDYRYKLSLNQSLMRTMDGQANWAVREGHVPRGTTIPNYIQFVNPAFLRKVDPQAVTLR</sequence>
<accession>A0ABT1WHG8</accession>
<dbReference type="Gene3D" id="3.40.190.10">
    <property type="entry name" value="Periplasmic binding protein-like II"/>
    <property type="match status" value="2"/>
</dbReference>
<name>A0ABT1WHG8_9BURK</name>
<evidence type="ECO:0000256" key="3">
    <source>
        <dbReference type="ARBA" id="ARBA00022729"/>
    </source>
</evidence>
<comment type="similarity">
    <text evidence="2">Belongs to the bacterial solute-binding protein SsuA/TauA family.</text>
</comment>
<dbReference type="EMBL" id="JANIGO010000003">
    <property type="protein sequence ID" value="MCQ8896951.1"/>
    <property type="molecule type" value="Genomic_DNA"/>
</dbReference>
<evidence type="ECO:0000256" key="1">
    <source>
        <dbReference type="ARBA" id="ARBA00004418"/>
    </source>
</evidence>
<dbReference type="Pfam" id="PF09084">
    <property type="entry name" value="NMT1"/>
    <property type="match status" value="1"/>
</dbReference>
<proteinExistence type="inferred from homology"/>
<reference evidence="5 6" key="1">
    <citation type="submission" date="2022-07" db="EMBL/GenBank/DDBJ databases">
        <authorList>
            <person name="Xamxidin M."/>
            <person name="Wu M."/>
        </authorList>
    </citation>
    <scope>NUCLEOTIDE SEQUENCE [LARGE SCALE GENOMIC DNA]</scope>
    <source>
        <strain evidence="5 6">NBRC 111650</strain>
    </source>
</reference>
<organism evidence="5 6">
    <name type="scientific">Limnobacter humi</name>
    <dbReference type="NCBI Taxonomy" id="1778671"/>
    <lineage>
        <taxon>Bacteria</taxon>
        <taxon>Pseudomonadati</taxon>
        <taxon>Pseudomonadota</taxon>
        <taxon>Betaproteobacteria</taxon>
        <taxon>Burkholderiales</taxon>
        <taxon>Burkholderiaceae</taxon>
        <taxon>Limnobacter</taxon>
    </lineage>
</organism>
<evidence type="ECO:0000313" key="5">
    <source>
        <dbReference type="EMBL" id="MCQ8896951.1"/>
    </source>
</evidence>
<keyword evidence="3" id="KW-0732">Signal</keyword>
<dbReference type="SUPFAM" id="SSF53850">
    <property type="entry name" value="Periplasmic binding protein-like II"/>
    <property type="match status" value="1"/>
</dbReference>
<protein>
    <submittedName>
        <fullName evidence="5">ABC transporter substrate-binding protein</fullName>
    </submittedName>
</protein>
<evidence type="ECO:0000313" key="6">
    <source>
        <dbReference type="Proteomes" id="UP001204142"/>
    </source>
</evidence>